<evidence type="ECO:0000313" key="5">
    <source>
        <dbReference type="EMBL" id="KAK6177213.1"/>
    </source>
</evidence>
<gene>
    <name evidence="5" type="ORF">SNE40_015357</name>
</gene>
<feature type="compositionally biased region" description="Acidic residues" evidence="3">
    <location>
        <begin position="484"/>
        <end position="496"/>
    </location>
</feature>
<evidence type="ECO:0000256" key="4">
    <source>
        <dbReference type="SAM" id="SignalP"/>
    </source>
</evidence>
<dbReference type="PANTHER" id="PTHR22906">
    <property type="entry name" value="PROPERDIN"/>
    <property type="match status" value="1"/>
</dbReference>
<keyword evidence="6" id="KW-1185">Reference proteome</keyword>
<dbReference type="AlphaFoldDB" id="A0AAN8JJS6"/>
<keyword evidence="4" id="KW-0732">Signal</keyword>
<evidence type="ECO:0000256" key="2">
    <source>
        <dbReference type="ARBA" id="ARBA00023157"/>
    </source>
</evidence>
<name>A0AAN8JJS6_PATCE</name>
<dbReference type="Gene3D" id="2.20.100.10">
    <property type="entry name" value="Thrombospondin type-1 (TSP1) repeat"/>
    <property type="match status" value="6"/>
</dbReference>
<accession>A0AAN8JJS6</accession>
<protein>
    <recommendedName>
        <fullName evidence="7">Hemicentin-1</fullName>
    </recommendedName>
</protein>
<dbReference type="Pfam" id="PF00090">
    <property type="entry name" value="TSP_1"/>
    <property type="match status" value="6"/>
</dbReference>
<sequence>MKDINRYIILTLLFILQIYQFTEGKVICFRKLKKNHKCAGIIRKVSFEDGEDCCSKRGVGFAIQKHKIGKNRFRCTPCSDLNKNPFGNKPPKLEPKKDILSQLPTATDRPKVQWGTWSPCSASCGAGWRSRYKVCDNCDRNDYENVQSRPCMVNFYCPVDGNWGPWFPWHPCSASCGGGTRLRQRKCNYPPPAYNGKNCEGLAEENNECNRKVCPVNGKWSDWSEFSPCSETCGQGMMRKTRRCDNPAPAGGGRQCSGQSVVNKKCEIAKCPQNGGWSLWSTWGPCKVTCGSGYRTRTRTCDSPPALYGGAECEGEAEELKECRVERACPVDGEWSPWTNYGYCRAAKCEKGYQLRSRSCDNPRPQHGGIPCDGTAFDRIECFNGQHCPVNGSWCRWNDWSVCSGPCESDDALQARQRECECPKPQHGGLDCEGKHLEVRKCPECETKTERPVLTAVIQLQASKPCSERLDGDDGEGISGFGDAECEESEEIEEETTLIKTNSP</sequence>
<dbReference type="PRINTS" id="PR01705">
    <property type="entry name" value="TSP1REPEAT"/>
</dbReference>
<proteinExistence type="predicted"/>
<dbReference type="PROSITE" id="PS50092">
    <property type="entry name" value="TSP1"/>
    <property type="match status" value="6"/>
</dbReference>
<evidence type="ECO:0000256" key="3">
    <source>
        <dbReference type="SAM" id="MobiDB-lite"/>
    </source>
</evidence>
<dbReference type="Proteomes" id="UP001347796">
    <property type="component" value="Unassembled WGS sequence"/>
</dbReference>
<evidence type="ECO:0000313" key="6">
    <source>
        <dbReference type="Proteomes" id="UP001347796"/>
    </source>
</evidence>
<dbReference type="SUPFAM" id="SSF82895">
    <property type="entry name" value="TSP-1 type 1 repeat"/>
    <property type="match status" value="6"/>
</dbReference>
<dbReference type="EMBL" id="JAZGQO010000010">
    <property type="protein sequence ID" value="KAK6177213.1"/>
    <property type="molecule type" value="Genomic_DNA"/>
</dbReference>
<keyword evidence="1" id="KW-0677">Repeat</keyword>
<dbReference type="SMART" id="SM00209">
    <property type="entry name" value="TSP1"/>
    <property type="match status" value="6"/>
</dbReference>
<evidence type="ECO:0000256" key="1">
    <source>
        <dbReference type="ARBA" id="ARBA00022737"/>
    </source>
</evidence>
<feature type="signal peptide" evidence="4">
    <location>
        <begin position="1"/>
        <end position="24"/>
    </location>
</feature>
<organism evidence="5 6">
    <name type="scientific">Patella caerulea</name>
    <name type="common">Rayed Mediterranean limpet</name>
    <dbReference type="NCBI Taxonomy" id="87958"/>
    <lineage>
        <taxon>Eukaryota</taxon>
        <taxon>Metazoa</taxon>
        <taxon>Spiralia</taxon>
        <taxon>Lophotrochozoa</taxon>
        <taxon>Mollusca</taxon>
        <taxon>Gastropoda</taxon>
        <taxon>Patellogastropoda</taxon>
        <taxon>Patelloidea</taxon>
        <taxon>Patellidae</taxon>
        <taxon>Patella</taxon>
    </lineage>
</organism>
<evidence type="ECO:0008006" key="7">
    <source>
        <dbReference type="Google" id="ProtNLM"/>
    </source>
</evidence>
<dbReference type="FunFam" id="2.20.100.10:FF:000002">
    <property type="entry name" value="Unc-5 netrin receptor C"/>
    <property type="match status" value="1"/>
</dbReference>
<feature type="region of interest" description="Disordered" evidence="3">
    <location>
        <begin position="466"/>
        <end position="504"/>
    </location>
</feature>
<comment type="caution">
    <text evidence="5">The sequence shown here is derived from an EMBL/GenBank/DDBJ whole genome shotgun (WGS) entry which is preliminary data.</text>
</comment>
<dbReference type="FunFam" id="2.20.100.10:FF:000007">
    <property type="entry name" value="Thrombospondin 1"/>
    <property type="match status" value="2"/>
</dbReference>
<dbReference type="InterPro" id="IPR036383">
    <property type="entry name" value="TSP1_rpt_sf"/>
</dbReference>
<dbReference type="PANTHER" id="PTHR22906:SF21">
    <property type="entry name" value="SEMA DOMAIN-CONTAINING PROTEIN"/>
    <property type="match status" value="1"/>
</dbReference>
<dbReference type="FunFam" id="2.20.100.10:FF:000001">
    <property type="entry name" value="semaphorin-5A isoform X1"/>
    <property type="match status" value="1"/>
</dbReference>
<dbReference type="InterPro" id="IPR000884">
    <property type="entry name" value="TSP1_rpt"/>
</dbReference>
<dbReference type="InterPro" id="IPR052065">
    <property type="entry name" value="Compl_asym_regulator"/>
</dbReference>
<reference evidence="5 6" key="1">
    <citation type="submission" date="2024-01" db="EMBL/GenBank/DDBJ databases">
        <title>The genome of the rayed Mediterranean limpet Patella caerulea (Linnaeus, 1758).</title>
        <authorList>
            <person name="Anh-Thu Weber A."/>
            <person name="Halstead-Nussloch G."/>
        </authorList>
    </citation>
    <scope>NUCLEOTIDE SEQUENCE [LARGE SCALE GENOMIC DNA]</scope>
    <source>
        <strain evidence="5">AATW-2023a</strain>
        <tissue evidence="5">Whole specimen</tissue>
    </source>
</reference>
<feature type="chain" id="PRO_5043025595" description="Hemicentin-1" evidence="4">
    <location>
        <begin position="25"/>
        <end position="504"/>
    </location>
</feature>
<keyword evidence="2" id="KW-1015">Disulfide bond</keyword>